<gene>
    <name evidence="3" type="ORF">C7378_2325</name>
</gene>
<dbReference type="Pfam" id="PF13432">
    <property type="entry name" value="TPR_16"/>
    <property type="match status" value="2"/>
</dbReference>
<dbReference type="SUPFAM" id="SSF81901">
    <property type="entry name" value="HCP-like"/>
    <property type="match status" value="1"/>
</dbReference>
<feature type="repeat" description="TPR" evidence="1">
    <location>
        <begin position="234"/>
        <end position="267"/>
    </location>
</feature>
<dbReference type="PANTHER" id="PTHR12558">
    <property type="entry name" value="CELL DIVISION CYCLE 16,23,27"/>
    <property type="match status" value="1"/>
</dbReference>
<keyword evidence="1" id="KW-0802">TPR repeat</keyword>
<feature type="compositionally biased region" description="Low complexity" evidence="2">
    <location>
        <begin position="369"/>
        <end position="378"/>
    </location>
</feature>
<dbReference type="Proteomes" id="UP000295210">
    <property type="component" value="Unassembled WGS sequence"/>
</dbReference>
<keyword evidence="4" id="KW-1185">Reference proteome</keyword>
<evidence type="ECO:0000313" key="4">
    <source>
        <dbReference type="Proteomes" id="UP000295210"/>
    </source>
</evidence>
<dbReference type="Pfam" id="PF13181">
    <property type="entry name" value="TPR_8"/>
    <property type="match status" value="1"/>
</dbReference>
<feature type="region of interest" description="Disordered" evidence="2">
    <location>
        <begin position="320"/>
        <end position="378"/>
    </location>
</feature>
<sequence>MLGLVICAGSSIATARDLRITIPQRSHLTPVQRLNRDGVTAVQKHQYEKAEALFYKAYLYDPADPFTLNNLGYISELQGQLDRAEKFYKLASEQSCGAIIDRSSTKQLVGHPMMYAFGTLKNTPMRLNRMNVLGVELLSQGQGFEAESLLKQALVLDPQNPFTLNNLGVAAEATGDLESALKYYDQAAASHSTEPIVVTLKRSWRGKPISQMAETSAQDLRKRMRHMDMTQERASMLAMRGVSATNRNDWSAARQDFLEAYSLDPNSAFALNNLGYVSEKEGDLESAKYYYAKARKAGDASARIGMATQSSAQGQHLDAIAGESDQKVNQELVAYGQNRRRETGPIELTPRNGSMDTPEASPKKPSPDTPSSDSSSPQ</sequence>
<reference evidence="3 4" key="1">
    <citation type="submission" date="2019-03" db="EMBL/GenBank/DDBJ databases">
        <title>Genomic Encyclopedia of Type Strains, Phase IV (KMG-IV): sequencing the most valuable type-strain genomes for metagenomic binning, comparative biology and taxonomic classification.</title>
        <authorList>
            <person name="Goeker M."/>
        </authorList>
    </citation>
    <scope>NUCLEOTIDE SEQUENCE [LARGE SCALE GENOMIC DNA]</scope>
    <source>
        <strain evidence="3 4">DSM 103428</strain>
    </source>
</reference>
<evidence type="ECO:0000313" key="3">
    <source>
        <dbReference type="EMBL" id="TCK72735.1"/>
    </source>
</evidence>
<dbReference type="InterPro" id="IPR011990">
    <property type="entry name" value="TPR-like_helical_dom_sf"/>
</dbReference>
<dbReference type="AlphaFoldDB" id="A0A4R1L3V4"/>
<dbReference type="InterPro" id="IPR006597">
    <property type="entry name" value="Sel1-like"/>
</dbReference>
<dbReference type="PANTHER" id="PTHR12558:SF13">
    <property type="entry name" value="CELL DIVISION CYCLE PROTEIN 27 HOMOLOG"/>
    <property type="match status" value="1"/>
</dbReference>
<comment type="caution">
    <text evidence="3">The sequence shown here is derived from an EMBL/GenBank/DDBJ whole genome shotgun (WGS) entry which is preliminary data.</text>
</comment>
<evidence type="ECO:0000256" key="2">
    <source>
        <dbReference type="SAM" id="MobiDB-lite"/>
    </source>
</evidence>
<evidence type="ECO:0000256" key="1">
    <source>
        <dbReference type="PROSITE-ProRule" id="PRU00339"/>
    </source>
</evidence>
<proteinExistence type="predicted"/>
<protein>
    <submittedName>
        <fullName evidence="3">Tetratricopeptide repeat protein</fullName>
    </submittedName>
</protein>
<dbReference type="SMART" id="SM00028">
    <property type="entry name" value="TPR"/>
    <property type="match status" value="6"/>
</dbReference>
<dbReference type="EMBL" id="SMGK01000003">
    <property type="protein sequence ID" value="TCK72735.1"/>
    <property type="molecule type" value="Genomic_DNA"/>
</dbReference>
<dbReference type="Gene3D" id="1.25.40.10">
    <property type="entry name" value="Tetratricopeptide repeat domain"/>
    <property type="match status" value="3"/>
</dbReference>
<accession>A0A4R1L3V4</accession>
<dbReference type="SMART" id="SM00671">
    <property type="entry name" value="SEL1"/>
    <property type="match status" value="3"/>
</dbReference>
<dbReference type="PROSITE" id="PS50005">
    <property type="entry name" value="TPR"/>
    <property type="match status" value="1"/>
</dbReference>
<dbReference type="InterPro" id="IPR019734">
    <property type="entry name" value="TPR_rpt"/>
</dbReference>
<organism evidence="3 4">
    <name type="scientific">Acidipila rosea</name>
    <dbReference type="NCBI Taxonomy" id="768535"/>
    <lineage>
        <taxon>Bacteria</taxon>
        <taxon>Pseudomonadati</taxon>
        <taxon>Acidobacteriota</taxon>
        <taxon>Terriglobia</taxon>
        <taxon>Terriglobales</taxon>
        <taxon>Acidobacteriaceae</taxon>
        <taxon>Acidipila</taxon>
    </lineage>
</organism>
<name>A0A4R1L3V4_9BACT</name>